<dbReference type="Proteomes" id="UP000076154">
    <property type="component" value="Unassembled WGS sequence"/>
</dbReference>
<dbReference type="AlphaFoldDB" id="A0A369JG51"/>
<sequence length="77" mass="8364">MIISDTLTIGQITFIFRVAIQILAYGGMSLIGIIILGNAPHVGSIDTHDVIKRIIGAASATPRHCKMDFQSYSPQQH</sequence>
<name>A0A369JG51_HYPMA</name>
<protein>
    <submittedName>
        <fullName evidence="2">Uncharacterized protein</fullName>
    </submittedName>
</protein>
<keyword evidence="1" id="KW-1133">Transmembrane helix</keyword>
<dbReference type="OrthoDB" id="3066754at2759"/>
<keyword evidence="1" id="KW-0472">Membrane</keyword>
<evidence type="ECO:0000313" key="3">
    <source>
        <dbReference type="Proteomes" id="UP000076154"/>
    </source>
</evidence>
<feature type="transmembrane region" description="Helical" evidence="1">
    <location>
        <begin position="14"/>
        <end position="36"/>
    </location>
</feature>
<dbReference type="InParanoid" id="A0A369JG51"/>
<keyword evidence="3" id="KW-1185">Reference proteome</keyword>
<evidence type="ECO:0000256" key="1">
    <source>
        <dbReference type="SAM" id="Phobius"/>
    </source>
</evidence>
<reference evidence="2" key="1">
    <citation type="submission" date="2018-04" db="EMBL/GenBank/DDBJ databases">
        <title>Whole genome sequencing of Hypsizygus marmoreus.</title>
        <authorList>
            <person name="Choi I.-G."/>
            <person name="Min B."/>
            <person name="Kim J.-G."/>
            <person name="Kim S."/>
            <person name="Oh Y.-L."/>
            <person name="Kong W.-S."/>
            <person name="Park H."/>
            <person name="Jeong J."/>
            <person name="Song E.-S."/>
        </authorList>
    </citation>
    <scope>NUCLEOTIDE SEQUENCE [LARGE SCALE GENOMIC DNA]</scope>
    <source>
        <strain evidence="2">51987-8</strain>
    </source>
</reference>
<organism evidence="2 3">
    <name type="scientific">Hypsizygus marmoreus</name>
    <name type="common">White beech mushroom</name>
    <name type="synonym">Agaricus marmoreus</name>
    <dbReference type="NCBI Taxonomy" id="39966"/>
    <lineage>
        <taxon>Eukaryota</taxon>
        <taxon>Fungi</taxon>
        <taxon>Dikarya</taxon>
        <taxon>Basidiomycota</taxon>
        <taxon>Agaricomycotina</taxon>
        <taxon>Agaricomycetes</taxon>
        <taxon>Agaricomycetidae</taxon>
        <taxon>Agaricales</taxon>
        <taxon>Tricholomatineae</taxon>
        <taxon>Lyophyllaceae</taxon>
        <taxon>Hypsizygus</taxon>
    </lineage>
</organism>
<comment type="caution">
    <text evidence="2">The sequence shown here is derived from an EMBL/GenBank/DDBJ whole genome shotgun (WGS) entry which is preliminary data.</text>
</comment>
<dbReference type="EMBL" id="LUEZ02000080">
    <property type="protein sequence ID" value="RDB19385.1"/>
    <property type="molecule type" value="Genomic_DNA"/>
</dbReference>
<keyword evidence="1" id="KW-0812">Transmembrane</keyword>
<gene>
    <name evidence="2" type="ORF">Hypma_013568</name>
</gene>
<proteinExistence type="predicted"/>
<evidence type="ECO:0000313" key="2">
    <source>
        <dbReference type="EMBL" id="RDB19385.1"/>
    </source>
</evidence>
<accession>A0A369JG51</accession>